<evidence type="ECO:0000256" key="3">
    <source>
        <dbReference type="ARBA" id="ARBA00004922"/>
    </source>
</evidence>
<reference evidence="15 16" key="1">
    <citation type="journal article" date="2012" name="Nat. Biotechnol.">
        <title>Draft genome sequence of pigeonpea (Cajanus cajan), an orphan legume crop of resource-poor farmers.</title>
        <authorList>
            <person name="Varshney R.K."/>
            <person name="Chen W."/>
            <person name="Li Y."/>
            <person name="Bharti A.K."/>
            <person name="Saxena R.K."/>
            <person name="Schlueter J.A."/>
            <person name="Donoghue M.T."/>
            <person name="Azam S."/>
            <person name="Fan G."/>
            <person name="Whaley A.M."/>
            <person name="Farmer A.D."/>
            <person name="Sheridan J."/>
            <person name="Iwata A."/>
            <person name="Tuteja R."/>
            <person name="Penmetsa R.V."/>
            <person name="Wu W."/>
            <person name="Upadhyaya H.D."/>
            <person name="Yang S.P."/>
            <person name="Shah T."/>
            <person name="Saxena K.B."/>
            <person name="Michael T."/>
            <person name="McCombie W.R."/>
            <person name="Yang B."/>
            <person name="Zhang G."/>
            <person name="Yang H."/>
            <person name="Wang J."/>
            <person name="Spillane C."/>
            <person name="Cook D.R."/>
            <person name="May G.D."/>
            <person name="Xu X."/>
            <person name="Jackson S.A."/>
        </authorList>
    </citation>
    <scope>NUCLEOTIDE SEQUENCE [LARGE SCALE GENOMIC DNA]</scope>
    <source>
        <strain evidence="16">cv. Asha</strain>
    </source>
</reference>
<feature type="domain" description="Galectin" evidence="14">
    <location>
        <begin position="131"/>
        <end position="352"/>
    </location>
</feature>
<evidence type="ECO:0000256" key="4">
    <source>
        <dbReference type="ARBA" id="ARBA00008661"/>
    </source>
</evidence>
<keyword evidence="16" id="KW-1185">Reference proteome</keyword>
<dbReference type="SMART" id="SM00908">
    <property type="entry name" value="Gal-bind_lectin"/>
    <property type="match status" value="1"/>
</dbReference>
<evidence type="ECO:0000256" key="5">
    <source>
        <dbReference type="ARBA" id="ARBA00022676"/>
    </source>
</evidence>
<dbReference type="GO" id="GO:1990714">
    <property type="term" value="F:hydroxyproline O-galactosyltransferase activity"/>
    <property type="evidence" value="ECO:0007669"/>
    <property type="project" value="TreeGrafter"/>
</dbReference>
<dbReference type="InterPro" id="IPR013320">
    <property type="entry name" value="ConA-like_dom_sf"/>
</dbReference>
<keyword evidence="9 13" id="KW-1133">Transmembrane helix</keyword>
<keyword evidence="12" id="KW-0464">Manganese</keyword>
<keyword evidence="5" id="KW-0328">Glycosyltransferase</keyword>
<evidence type="ECO:0000256" key="7">
    <source>
        <dbReference type="ARBA" id="ARBA00022692"/>
    </source>
</evidence>
<evidence type="ECO:0000259" key="14">
    <source>
        <dbReference type="PROSITE" id="PS51304"/>
    </source>
</evidence>
<gene>
    <name evidence="15" type="ORF">KK1_012226</name>
</gene>
<evidence type="ECO:0000256" key="1">
    <source>
        <dbReference type="ARBA" id="ARBA00001936"/>
    </source>
</evidence>
<comment type="subcellular location">
    <subcellularLocation>
        <location evidence="2">Golgi apparatus membrane</location>
        <topology evidence="2">Single-pass type II membrane protein</topology>
    </subcellularLocation>
</comment>
<evidence type="ECO:0000256" key="9">
    <source>
        <dbReference type="ARBA" id="ARBA00022989"/>
    </source>
</evidence>
<comment type="cofactor">
    <cofactor evidence="1">
        <name>Mn(2+)</name>
        <dbReference type="ChEBI" id="CHEBI:29035"/>
    </cofactor>
</comment>
<dbReference type="SUPFAM" id="SSF49899">
    <property type="entry name" value="Concanavalin A-like lectins/glucanases"/>
    <property type="match status" value="1"/>
</dbReference>
<dbReference type="AlphaFoldDB" id="A0A151TFX1"/>
<evidence type="ECO:0000256" key="13">
    <source>
        <dbReference type="SAM" id="Phobius"/>
    </source>
</evidence>
<evidence type="ECO:0000256" key="10">
    <source>
        <dbReference type="ARBA" id="ARBA00023034"/>
    </source>
</evidence>
<dbReference type="InterPro" id="IPR001079">
    <property type="entry name" value="Galectin_CRD"/>
</dbReference>
<evidence type="ECO:0000256" key="6">
    <source>
        <dbReference type="ARBA" id="ARBA00022679"/>
    </source>
</evidence>
<keyword evidence="11 13" id="KW-0472">Membrane</keyword>
<protein>
    <submittedName>
        <fullName evidence="15">Beta-1,3-galactosyltransferase 17</fullName>
    </submittedName>
</protein>
<dbReference type="OMA" id="WKSHTDE"/>
<dbReference type="Gene3D" id="2.60.120.200">
    <property type="match status" value="1"/>
</dbReference>
<dbReference type="GO" id="GO:0030246">
    <property type="term" value="F:carbohydrate binding"/>
    <property type="evidence" value="ECO:0007669"/>
    <property type="project" value="InterPro"/>
</dbReference>
<name>A0A151TFX1_CAJCA</name>
<dbReference type="InterPro" id="IPR002659">
    <property type="entry name" value="Glyco_trans_31"/>
</dbReference>
<keyword evidence="8" id="KW-0735">Signal-anchor</keyword>
<dbReference type="Gramene" id="C.cajan_11863.t">
    <property type="protein sequence ID" value="C.cajan_11863.t"/>
    <property type="gene ID" value="C.cajan_11863"/>
</dbReference>
<comment type="pathway">
    <text evidence="3">Protein modification; protein glycosylation.</text>
</comment>
<dbReference type="GO" id="GO:1901137">
    <property type="term" value="P:carbohydrate derivative biosynthetic process"/>
    <property type="evidence" value="ECO:0007669"/>
    <property type="project" value="UniProtKB-ARBA"/>
</dbReference>
<evidence type="ECO:0000256" key="8">
    <source>
        <dbReference type="ARBA" id="ARBA00022968"/>
    </source>
</evidence>
<keyword evidence="7 13" id="KW-0812">Transmembrane</keyword>
<dbReference type="UniPathway" id="UPA00378"/>
<evidence type="ECO:0000256" key="11">
    <source>
        <dbReference type="ARBA" id="ARBA00023136"/>
    </source>
</evidence>
<dbReference type="Pfam" id="PF01762">
    <property type="entry name" value="Galactosyl_T"/>
    <property type="match status" value="1"/>
</dbReference>
<evidence type="ECO:0000256" key="2">
    <source>
        <dbReference type="ARBA" id="ARBA00004323"/>
    </source>
</evidence>
<dbReference type="EMBL" id="CM003608">
    <property type="protein sequence ID" value="KYP65949.1"/>
    <property type="molecule type" value="Genomic_DNA"/>
</dbReference>
<dbReference type="GO" id="GO:0000139">
    <property type="term" value="C:Golgi membrane"/>
    <property type="evidence" value="ECO:0007669"/>
    <property type="project" value="UniProtKB-SubCell"/>
</dbReference>
<dbReference type="PANTHER" id="PTHR11214">
    <property type="entry name" value="BETA-1,3-N-ACETYLGLUCOSAMINYLTRANSFERASE"/>
    <property type="match status" value="1"/>
</dbReference>
<keyword evidence="10" id="KW-0333">Golgi apparatus</keyword>
<comment type="similarity">
    <text evidence="4">Belongs to the glycosyltransferase 31 family.</text>
</comment>
<dbReference type="PANTHER" id="PTHR11214:SF320">
    <property type="entry name" value="BETA-1,3-GALACTOSYLTRANSFERASE-LIKE PROTEIN"/>
    <property type="match status" value="1"/>
</dbReference>
<evidence type="ECO:0000313" key="15">
    <source>
        <dbReference type="EMBL" id="KYP65949.1"/>
    </source>
</evidence>
<dbReference type="Proteomes" id="UP000075243">
    <property type="component" value="Chromosome 6"/>
</dbReference>
<sequence>MKRGSKLDPFVKPNRLTLFHIFMVVLLVYLLFMSFEIVVVFIAGLGLKNSTVFLTDAVSMPVSLSLEELHKGLKIRGPRGLKLEKVSTLRFNKSFTEGLKLHKVARHAWVAGEKLWREMENEKTENLRNMFKVIGNGSDSCPESISISGVEFQERDPKIAIVRDGDEALMVSQFMIDLQGLKVDEKEEPPRILHFNPRLRGDWSGEPVIEQNTCYKMQWGSALRCEGWKSHTDEETVDGHVKCEKWIRDNKQHFEEWKETWWQNRLIGRKNEATVDWPYPFAEGKLFVLTISVGIEGYHVSVDGRHVTSFPYRVVGTLINNHIHAKKDINVDIKKEAEYFGDIVIVPYMDHYDLVVLKTIAICEYGIHTVVAKYIMKCDDDTFVRVDSILNEARQVQRRSLYMGNMNYHHRPLRYGKWAVTYEEWVGKEYPIYANGPGYLISADIAQFVVYEFEKRRLKLFKMEDVSMGMWVEQFNNSGPVEYVHNLKFCQFGCYYDYYTAHYQSPRQMICMWEKLRHQGKPLCCNMR</sequence>
<dbReference type="STRING" id="3821.A0A151TFX1"/>
<dbReference type="PROSITE" id="PS51304">
    <property type="entry name" value="GALECTIN"/>
    <property type="match status" value="1"/>
</dbReference>
<feature type="transmembrane region" description="Helical" evidence="13">
    <location>
        <begin position="21"/>
        <end position="47"/>
    </location>
</feature>
<evidence type="ECO:0000313" key="16">
    <source>
        <dbReference type="Proteomes" id="UP000075243"/>
    </source>
</evidence>
<organism evidence="15 16">
    <name type="scientific">Cajanus cajan</name>
    <name type="common">Pigeon pea</name>
    <name type="synonym">Cajanus indicus</name>
    <dbReference type="NCBI Taxonomy" id="3821"/>
    <lineage>
        <taxon>Eukaryota</taxon>
        <taxon>Viridiplantae</taxon>
        <taxon>Streptophyta</taxon>
        <taxon>Embryophyta</taxon>
        <taxon>Tracheophyta</taxon>
        <taxon>Spermatophyta</taxon>
        <taxon>Magnoliopsida</taxon>
        <taxon>eudicotyledons</taxon>
        <taxon>Gunneridae</taxon>
        <taxon>Pentapetalae</taxon>
        <taxon>rosids</taxon>
        <taxon>fabids</taxon>
        <taxon>Fabales</taxon>
        <taxon>Fabaceae</taxon>
        <taxon>Papilionoideae</taxon>
        <taxon>50 kb inversion clade</taxon>
        <taxon>NPAAA clade</taxon>
        <taxon>indigoferoid/millettioid clade</taxon>
        <taxon>Phaseoleae</taxon>
        <taxon>Cajanus</taxon>
    </lineage>
</organism>
<accession>A0A151TFX1</accession>
<evidence type="ECO:0000256" key="12">
    <source>
        <dbReference type="ARBA" id="ARBA00023211"/>
    </source>
</evidence>
<proteinExistence type="inferred from homology"/>
<dbReference type="Gene3D" id="3.90.550.50">
    <property type="match status" value="1"/>
</dbReference>
<keyword evidence="6" id="KW-0808">Transferase</keyword>